<evidence type="ECO:0000256" key="2">
    <source>
        <dbReference type="SAM" id="SignalP"/>
    </source>
</evidence>
<feature type="signal peptide" evidence="2">
    <location>
        <begin position="1"/>
        <end position="19"/>
    </location>
</feature>
<keyword evidence="4" id="KW-1185">Reference proteome</keyword>
<dbReference type="Proteomes" id="UP000281985">
    <property type="component" value="Unassembled WGS sequence"/>
</dbReference>
<evidence type="ECO:0000313" key="3">
    <source>
        <dbReference type="EMBL" id="RMB63961.1"/>
    </source>
</evidence>
<protein>
    <recommendedName>
        <fullName evidence="5">VWA domain-containing protein</fullName>
    </recommendedName>
</protein>
<dbReference type="AlphaFoldDB" id="A0A3M0GFU7"/>
<sequence length="210" mass="23227">MKNLLKLCAIVLLTLQASAQTEQEIKSTMITIEGLITHAATNYPTQEKQKLFLLIEASENGIYTDARFYLEQGLSLLLKRLKPDDLIALGTYGSRNEVLLPYTKIKNEKKIMEMVQVLSQPIRNTEVKDGIDQAFNLAQTQYEPGALNSVIMMRNDNIESMVTSKSKSSLQGNAESNDKTGRVSNNPKIGGAIALTALSILPEILTIIKN</sequence>
<organism evidence="3 4">
    <name type="scientific">Dokdonia sinensis</name>
    <dbReference type="NCBI Taxonomy" id="2479847"/>
    <lineage>
        <taxon>Bacteria</taxon>
        <taxon>Pseudomonadati</taxon>
        <taxon>Bacteroidota</taxon>
        <taxon>Flavobacteriia</taxon>
        <taxon>Flavobacteriales</taxon>
        <taxon>Flavobacteriaceae</taxon>
        <taxon>Dokdonia</taxon>
    </lineage>
</organism>
<dbReference type="RefSeq" id="WP_121915757.1">
    <property type="nucleotide sequence ID" value="NZ_REFV01000001.1"/>
</dbReference>
<proteinExistence type="predicted"/>
<accession>A0A3M0GFU7</accession>
<evidence type="ECO:0008006" key="5">
    <source>
        <dbReference type="Google" id="ProtNLM"/>
    </source>
</evidence>
<dbReference type="SUPFAM" id="SSF53300">
    <property type="entry name" value="vWA-like"/>
    <property type="match status" value="1"/>
</dbReference>
<keyword evidence="2" id="KW-0732">Signal</keyword>
<feature type="region of interest" description="Disordered" evidence="1">
    <location>
        <begin position="162"/>
        <end position="185"/>
    </location>
</feature>
<feature type="compositionally biased region" description="Polar residues" evidence="1">
    <location>
        <begin position="162"/>
        <end position="175"/>
    </location>
</feature>
<evidence type="ECO:0000256" key="1">
    <source>
        <dbReference type="SAM" id="MobiDB-lite"/>
    </source>
</evidence>
<dbReference type="InterPro" id="IPR036465">
    <property type="entry name" value="vWFA_dom_sf"/>
</dbReference>
<gene>
    <name evidence="3" type="ORF">EAX61_00845</name>
</gene>
<dbReference type="OrthoDB" id="1446222at2"/>
<comment type="caution">
    <text evidence="3">The sequence shown here is derived from an EMBL/GenBank/DDBJ whole genome shotgun (WGS) entry which is preliminary data.</text>
</comment>
<name>A0A3M0GFU7_9FLAO</name>
<feature type="chain" id="PRO_5017987226" description="VWA domain-containing protein" evidence="2">
    <location>
        <begin position="20"/>
        <end position="210"/>
    </location>
</feature>
<reference evidence="3 4" key="1">
    <citation type="submission" date="2018-10" db="EMBL/GenBank/DDBJ databases">
        <title>Dokdonia luteus sp. nov., isolated from sea water.</title>
        <authorList>
            <person name="Zhou L.Y."/>
            <person name="Du Z.J."/>
        </authorList>
    </citation>
    <scope>NUCLEOTIDE SEQUENCE [LARGE SCALE GENOMIC DNA]</scope>
    <source>
        <strain evidence="3 4">SH27</strain>
    </source>
</reference>
<dbReference type="Gene3D" id="3.40.50.410">
    <property type="entry name" value="von Willebrand factor, type A domain"/>
    <property type="match status" value="1"/>
</dbReference>
<dbReference type="EMBL" id="REFV01000001">
    <property type="protein sequence ID" value="RMB63961.1"/>
    <property type="molecule type" value="Genomic_DNA"/>
</dbReference>
<evidence type="ECO:0000313" key="4">
    <source>
        <dbReference type="Proteomes" id="UP000281985"/>
    </source>
</evidence>